<evidence type="ECO:0000313" key="4">
    <source>
        <dbReference type="EMBL" id="OPH56417.1"/>
    </source>
</evidence>
<dbReference type="Gene3D" id="3.30.360.10">
    <property type="entry name" value="Dihydrodipicolinate Reductase, domain 2"/>
    <property type="match status" value="1"/>
</dbReference>
<proteinExistence type="inferred from homology"/>
<protein>
    <submittedName>
        <fullName evidence="4">Oxidoreductase</fullName>
    </submittedName>
</protein>
<comment type="similarity">
    <text evidence="1">Belongs to the Gfo/Idh/MocA family.</text>
</comment>
<evidence type="ECO:0000259" key="2">
    <source>
        <dbReference type="Pfam" id="PF01408"/>
    </source>
</evidence>
<dbReference type="InterPro" id="IPR000683">
    <property type="entry name" value="Gfo/Idh/MocA-like_OxRdtase_N"/>
</dbReference>
<dbReference type="Proteomes" id="UP000190626">
    <property type="component" value="Unassembled WGS sequence"/>
</dbReference>
<feature type="domain" description="Gfo/Idh/MocA-like oxidoreductase N-terminal" evidence="2">
    <location>
        <begin position="1"/>
        <end position="119"/>
    </location>
</feature>
<dbReference type="Pfam" id="PF02894">
    <property type="entry name" value="GFO_IDH_MocA_C"/>
    <property type="match status" value="1"/>
</dbReference>
<sequence>MKVAVLGCGGLGRVHASIYAKMKDVELTGVCDLQLQLAHDLSEITGAPAYLSFEQMLEQAEFDVISIAVPSFLHKEYTLKAAKAGKHVICEKPIALHLEDAEEMIRCCEENGVRLFVGHVVRFFPDYVNMKRSLDEGKIGKACVAHASRIGSHPGDTKAWFKDFDKSGGVIVDLMIHDLDFLRWTLGEVTTVYGLNHCNDQLDYALVTLQFASGAVANVEANWGFPGPFQTKAEIAGNEGIVIANSLNSSSLKIQKAPSASEASAFVTIPESPGFQSPYELELQHFITSILTGSEAIVTARDAYKALELALAAIESVQTGKAVHLPLSKSFSSNA</sequence>
<comment type="caution">
    <text evidence="4">The sequence shown here is derived from an EMBL/GenBank/DDBJ whole genome shotgun (WGS) entry which is preliminary data.</text>
</comment>
<evidence type="ECO:0000259" key="3">
    <source>
        <dbReference type="Pfam" id="PF02894"/>
    </source>
</evidence>
<dbReference type="InterPro" id="IPR036291">
    <property type="entry name" value="NAD(P)-bd_dom_sf"/>
</dbReference>
<dbReference type="OrthoDB" id="9815825at2"/>
<dbReference type="Gene3D" id="3.40.50.720">
    <property type="entry name" value="NAD(P)-binding Rossmann-like Domain"/>
    <property type="match status" value="1"/>
</dbReference>
<dbReference type="GO" id="GO:0000166">
    <property type="term" value="F:nucleotide binding"/>
    <property type="evidence" value="ECO:0007669"/>
    <property type="project" value="InterPro"/>
</dbReference>
<dbReference type="PANTHER" id="PTHR43377">
    <property type="entry name" value="BILIVERDIN REDUCTASE A"/>
    <property type="match status" value="1"/>
</dbReference>
<dbReference type="EMBL" id="MBTG01000016">
    <property type="protein sequence ID" value="OPH56417.1"/>
    <property type="molecule type" value="Genomic_DNA"/>
</dbReference>
<dbReference type="STRING" id="1469647.BC351_28405"/>
<evidence type="ECO:0000313" key="5">
    <source>
        <dbReference type="Proteomes" id="UP000190626"/>
    </source>
</evidence>
<organism evidence="4 5">
    <name type="scientific">Paenibacillus ferrarius</name>
    <dbReference type="NCBI Taxonomy" id="1469647"/>
    <lineage>
        <taxon>Bacteria</taxon>
        <taxon>Bacillati</taxon>
        <taxon>Bacillota</taxon>
        <taxon>Bacilli</taxon>
        <taxon>Bacillales</taxon>
        <taxon>Paenibacillaceae</taxon>
        <taxon>Paenibacillus</taxon>
    </lineage>
</organism>
<reference evidence="5" key="1">
    <citation type="submission" date="2016-07" db="EMBL/GenBank/DDBJ databases">
        <authorList>
            <person name="Florea S."/>
            <person name="Webb J.S."/>
            <person name="Jaromczyk J."/>
            <person name="Schardl C.L."/>
        </authorList>
    </citation>
    <scope>NUCLEOTIDE SEQUENCE [LARGE SCALE GENOMIC DNA]</scope>
    <source>
        <strain evidence="5">CY1</strain>
    </source>
</reference>
<dbReference type="RefSeq" id="WP_079414321.1">
    <property type="nucleotide sequence ID" value="NZ_MBTG01000016.1"/>
</dbReference>
<feature type="domain" description="Gfo/Idh/MocA-like oxidoreductase C-terminal" evidence="3">
    <location>
        <begin position="131"/>
        <end position="325"/>
    </location>
</feature>
<name>A0A1V4HIU2_9BACL</name>
<dbReference type="InterPro" id="IPR051450">
    <property type="entry name" value="Gfo/Idh/MocA_Oxidoreductases"/>
</dbReference>
<dbReference type="SUPFAM" id="SSF51735">
    <property type="entry name" value="NAD(P)-binding Rossmann-fold domains"/>
    <property type="match status" value="1"/>
</dbReference>
<gene>
    <name evidence="4" type="ORF">BC351_28405</name>
</gene>
<dbReference type="InterPro" id="IPR004104">
    <property type="entry name" value="Gfo/Idh/MocA-like_OxRdtase_C"/>
</dbReference>
<dbReference type="AlphaFoldDB" id="A0A1V4HIU2"/>
<accession>A0A1V4HIU2</accession>
<dbReference type="Pfam" id="PF01408">
    <property type="entry name" value="GFO_IDH_MocA"/>
    <property type="match status" value="1"/>
</dbReference>
<dbReference type="PANTHER" id="PTHR43377:SF1">
    <property type="entry name" value="BILIVERDIN REDUCTASE A"/>
    <property type="match status" value="1"/>
</dbReference>
<dbReference type="SUPFAM" id="SSF55347">
    <property type="entry name" value="Glyceraldehyde-3-phosphate dehydrogenase-like, C-terminal domain"/>
    <property type="match status" value="1"/>
</dbReference>
<keyword evidence="5" id="KW-1185">Reference proteome</keyword>
<evidence type="ECO:0000256" key="1">
    <source>
        <dbReference type="ARBA" id="ARBA00010928"/>
    </source>
</evidence>